<dbReference type="Gene3D" id="3.40.50.2000">
    <property type="entry name" value="Glycogen Phosphorylase B"/>
    <property type="match status" value="2"/>
</dbReference>
<proteinExistence type="predicted"/>
<evidence type="ECO:0000259" key="2">
    <source>
        <dbReference type="Pfam" id="PF13439"/>
    </source>
</evidence>
<dbReference type="GO" id="GO:1901137">
    <property type="term" value="P:carbohydrate derivative biosynthetic process"/>
    <property type="evidence" value="ECO:0007669"/>
    <property type="project" value="UniProtKB-ARBA"/>
</dbReference>
<protein>
    <submittedName>
        <fullName evidence="3">Glycosyltransferase involved in cell wall biosynthesis</fullName>
    </submittedName>
</protein>
<dbReference type="SUPFAM" id="SSF53756">
    <property type="entry name" value="UDP-Glycosyltransferase/glycogen phosphorylase"/>
    <property type="match status" value="1"/>
</dbReference>
<name>A0A652YWS8_NOCGL</name>
<sequence length="361" mass="38890">MRVALVTPAFPPSIGGVEDHVAQLATHLSSTGIDVEVFTGSRRAETPATPQKRDSIVHRYPAWTTTAMSVSPRLLVRTMHLDNTFDIVHVHSYHACSALAALTGFRRPVVFTPHFHGTGHTRSTRMLHSLYRKFSRALFTSSSAVVCVSDAELELVHSYFPGLETYTTVIPNGVDATAVRAATPYPDETATLLFHGRLEPYKRVDRILEAMVELPDTVQLVVVGDGSARNALAASSARLGLGDRVRFTGRLDTPGMHRWLRTADVSVSLSEHEAFGIAPLESAAAGSRIVLSDIPAHREIVRRFLGTGAVLIPPTAGATSIARAIALQLSAGTGDDVVLPDWAGVATATAQVYRHVLRGEP</sequence>
<evidence type="ECO:0000259" key="1">
    <source>
        <dbReference type="Pfam" id="PF00534"/>
    </source>
</evidence>
<keyword evidence="3" id="KW-0808">Transferase</keyword>
<gene>
    <name evidence="3" type="ORF">FNL38_101492</name>
</gene>
<dbReference type="EMBL" id="VNIQ01000001">
    <property type="protein sequence ID" value="TYQ08121.1"/>
    <property type="molecule type" value="Genomic_DNA"/>
</dbReference>
<dbReference type="GO" id="GO:0016757">
    <property type="term" value="F:glycosyltransferase activity"/>
    <property type="evidence" value="ECO:0007669"/>
    <property type="project" value="InterPro"/>
</dbReference>
<reference evidence="3" key="1">
    <citation type="submission" date="2019-07" db="EMBL/GenBank/DDBJ databases">
        <title>Genomic Encyclopedia of Type Strains, Phase IV (KMG-IV): sequencing the most valuable type-strain genomes for metagenomic binning, comparative biology and taxonomic classification.</title>
        <authorList>
            <person name="Goeker M."/>
        </authorList>
    </citation>
    <scope>NUCLEOTIDE SEQUENCE</scope>
    <source>
        <strain evidence="3">DSM 44596</strain>
    </source>
</reference>
<evidence type="ECO:0000313" key="3">
    <source>
        <dbReference type="EMBL" id="TYQ08121.1"/>
    </source>
</evidence>
<dbReference type="Pfam" id="PF13439">
    <property type="entry name" value="Glyco_transf_4"/>
    <property type="match status" value="1"/>
</dbReference>
<dbReference type="AlphaFoldDB" id="A0A652YWS8"/>
<comment type="caution">
    <text evidence="3">The sequence shown here is derived from an EMBL/GenBank/DDBJ whole genome shotgun (WGS) entry which is preliminary data.</text>
</comment>
<feature type="domain" description="Glycosyl transferase family 1" evidence="1">
    <location>
        <begin position="180"/>
        <end position="327"/>
    </location>
</feature>
<dbReference type="InterPro" id="IPR028098">
    <property type="entry name" value="Glyco_trans_4-like_N"/>
</dbReference>
<dbReference type="Pfam" id="PF00534">
    <property type="entry name" value="Glycos_transf_1"/>
    <property type="match status" value="1"/>
</dbReference>
<organism evidence="3">
    <name type="scientific">Nocardia globerula</name>
    <dbReference type="NCBI Taxonomy" id="1818"/>
    <lineage>
        <taxon>Bacteria</taxon>
        <taxon>Bacillati</taxon>
        <taxon>Actinomycetota</taxon>
        <taxon>Actinomycetes</taxon>
        <taxon>Mycobacteriales</taxon>
        <taxon>Nocardiaceae</taxon>
        <taxon>Nocardia</taxon>
    </lineage>
</organism>
<dbReference type="InterPro" id="IPR001296">
    <property type="entry name" value="Glyco_trans_1"/>
</dbReference>
<dbReference type="InterPro" id="IPR050194">
    <property type="entry name" value="Glycosyltransferase_grp1"/>
</dbReference>
<dbReference type="GO" id="GO:1903509">
    <property type="term" value="P:liposaccharide metabolic process"/>
    <property type="evidence" value="ECO:0007669"/>
    <property type="project" value="UniProtKB-ARBA"/>
</dbReference>
<accession>A0A652YWS8</accession>
<feature type="domain" description="Glycosyltransferase subfamily 4-like N-terminal" evidence="2">
    <location>
        <begin position="14"/>
        <end position="176"/>
    </location>
</feature>
<dbReference type="PANTHER" id="PTHR45947">
    <property type="entry name" value="SULFOQUINOVOSYL TRANSFERASE SQD2"/>
    <property type="match status" value="1"/>
</dbReference>
<dbReference type="CDD" id="cd03801">
    <property type="entry name" value="GT4_PimA-like"/>
    <property type="match status" value="1"/>
</dbReference>
<dbReference type="PANTHER" id="PTHR45947:SF3">
    <property type="entry name" value="SULFOQUINOVOSYL TRANSFERASE SQD2"/>
    <property type="match status" value="1"/>
</dbReference>